<evidence type="ECO:0000313" key="3">
    <source>
        <dbReference type="EMBL" id="RKJ92197.1"/>
    </source>
</evidence>
<name>A0A3A9I7G0_AERVE</name>
<dbReference type="Proteomes" id="UP000281725">
    <property type="component" value="Unassembled WGS sequence"/>
</dbReference>
<sequence length="269" mass="30302">MAPVYIAIALVCGYIFASQSPKTRYRYKRSDGWDAYFYVASWGGVFLVIGWLATSGLSYFGFLRWCANTIGIAKEDIARLIPIEKSSISYEVLKTFTWIALSILIAGASGKISRYRFKHPVTRANWLSQNVRHSPEESLLVYAASARFPLVVTLSSRKVYIGVLTMPALENGSIEYIELLPIMSGYRDKDELTLHLTTNYYEHYAKRGLLSGIPMGPNSLSINSFRVVIPAKEIESMSLFDRETYNDFKAQEEQDKKGTLTTEADNALV</sequence>
<feature type="transmembrane region" description="Helical" evidence="1">
    <location>
        <begin position="41"/>
        <end position="67"/>
    </location>
</feature>
<evidence type="ECO:0000313" key="4">
    <source>
        <dbReference type="Proteomes" id="UP000281725"/>
    </source>
</evidence>
<proteinExistence type="predicted"/>
<dbReference type="AlphaFoldDB" id="A0A3A9I7G0"/>
<dbReference type="EMBL" id="RAWX01000007">
    <property type="protein sequence ID" value="RKJ84411.1"/>
    <property type="molecule type" value="Genomic_DNA"/>
</dbReference>
<dbReference type="RefSeq" id="WP_120414606.1">
    <property type="nucleotide sequence ID" value="NZ_CP121833.1"/>
</dbReference>
<keyword evidence="1" id="KW-0472">Membrane</keyword>
<gene>
    <name evidence="3" type="ORF">D6R50_06520</name>
    <name evidence="2" type="ORF">D6R50_22405</name>
</gene>
<evidence type="ECO:0000313" key="2">
    <source>
        <dbReference type="EMBL" id="RKJ84411.1"/>
    </source>
</evidence>
<accession>A0A3A9I7G0</accession>
<reference evidence="2 4" key="1">
    <citation type="submission" date="2018-09" db="EMBL/GenBank/DDBJ databases">
        <title>Genome sequencing of Aeromonas veronii MS-17-88.</title>
        <authorList>
            <person name="Tekedar H.C."/>
            <person name="Arick M.A."/>
            <person name="Hsu C.-Y."/>
            <person name="Thrash A."/>
            <person name="Karsi A."/>
            <person name="Lawrence M.L."/>
            <person name="Abdelhamed H."/>
        </authorList>
    </citation>
    <scope>NUCLEOTIDE SEQUENCE [LARGE SCALE GENOMIC DNA]</scope>
    <source>
        <strain evidence="2 4">MS 17-88</strain>
    </source>
</reference>
<keyword evidence="1" id="KW-0812">Transmembrane</keyword>
<comment type="caution">
    <text evidence="2">The sequence shown here is derived from an EMBL/GenBank/DDBJ whole genome shotgun (WGS) entry which is preliminary data.</text>
</comment>
<evidence type="ECO:0000256" key="1">
    <source>
        <dbReference type="SAM" id="Phobius"/>
    </source>
</evidence>
<protein>
    <submittedName>
        <fullName evidence="2">Uncharacterized protein</fullName>
    </submittedName>
</protein>
<dbReference type="EMBL" id="RAWX01000001">
    <property type="protein sequence ID" value="RKJ92197.1"/>
    <property type="molecule type" value="Genomic_DNA"/>
</dbReference>
<keyword evidence="1" id="KW-1133">Transmembrane helix</keyword>
<organism evidence="2 4">
    <name type="scientific">Aeromonas veronii</name>
    <dbReference type="NCBI Taxonomy" id="654"/>
    <lineage>
        <taxon>Bacteria</taxon>
        <taxon>Pseudomonadati</taxon>
        <taxon>Pseudomonadota</taxon>
        <taxon>Gammaproteobacteria</taxon>
        <taxon>Aeromonadales</taxon>
        <taxon>Aeromonadaceae</taxon>
        <taxon>Aeromonas</taxon>
    </lineage>
</organism>